<dbReference type="GO" id="GO:0005525">
    <property type="term" value="F:GTP binding"/>
    <property type="evidence" value="ECO:0007669"/>
    <property type="project" value="InterPro"/>
</dbReference>
<dbReference type="NCBIfam" id="TIGR00231">
    <property type="entry name" value="small_GTP"/>
    <property type="match status" value="1"/>
</dbReference>
<dbReference type="InterPro" id="IPR050209">
    <property type="entry name" value="Rab_GTPases_membrane_traffic"/>
</dbReference>
<dbReference type="GO" id="GO:0003924">
    <property type="term" value="F:GTPase activity"/>
    <property type="evidence" value="ECO:0007669"/>
    <property type="project" value="InterPro"/>
</dbReference>
<comment type="similarity">
    <text evidence="1">Belongs to the small GTPase superfamily. Rab family.</text>
</comment>
<dbReference type="EMBL" id="JANBQF010000129">
    <property type="protein sequence ID" value="KAJ2004880.1"/>
    <property type="molecule type" value="Genomic_DNA"/>
</dbReference>
<gene>
    <name evidence="2" type="primary">RAB14</name>
    <name evidence="2" type="ORF">H4R26_002257</name>
</gene>
<dbReference type="Pfam" id="PF00071">
    <property type="entry name" value="Ras"/>
    <property type="match status" value="1"/>
</dbReference>
<dbReference type="Gene3D" id="3.40.50.300">
    <property type="entry name" value="P-loop containing nucleotide triphosphate hydrolases"/>
    <property type="match status" value="1"/>
</dbReference>
<dbReference type="AlphaFoldDB" id="A0A9W8EJP6"/>
<name>A0A9W8EJP6_9FUNG</name>
<dbReference type="PRINTS" id="PR00449">
    <property type="entry name" value="RASTRNSFRMNG"/>
</dbReference>
<sequence>MVAVYNYGYVAKLIIIGDMGCGKSSLLRQFTEDTFSEKTNHTIGVEFGTKIVEVDGERVKIQAWDTAGQ</sequence>
<dbReference type="SUPFAM" id="SSF52540">
    <property type="entry name" value="P-loop containing nucleoside triphosphate hydrolases"/>
    <property type="match status" value="1"/>
</dbReference>
<dbReference type="Proteomes" id="UP001150907">
    <property type="component" value="Unassembled WGS sequence"/>
</dbReference>
<dbReference type="SMART" id="SM00175">
    <property type="entry name" value="RAB"/>
    <property type="match status" value="1"/>
</dbReference>
<evidence type="ECO:0000313" key="2">
    <source>
        <dbReference type="EMBL" id="KAJ2004880.1"/>
    </source>
</evidence>
<accession>A0A9W8EJP6</accession>
<keyword evidence="3" id="KW-1185">Reference proteome</keyword>
<organism evidence="2 3">
    <name type="scientific">Coemansia thaxteri</name>
    <dbReference type="NCBI Taxonomy" id="2663907"/>
    <lineage>
        <taxon>Eukaryota</taxon>
        <taxon>Fungi</taxon>
        <taxon>Fungi incertae sedis</taxon>
        <taxon>Zoopagomycota</taxon>
        <taxon>Kickxellomycotina</taxon>
        <taxon>Kickxellomycetes</taxon>
        <taxon>Kickxellales</taxon>
        <taxon>Kickxellaceae</taxon>
        <taxon>Coemansia</taxon>
    </lineage>
</organism>
<dbReference type="PROSITE" id="PS51419">
    <property type="entry name" value="RAB"/>
    <property type="match status" value="1"/>
</dbReference>
<dbReference type="InterPro" id="IPR005225">
    <property type="entry name" value="Small_GTP-bd"/>
</dbReference>
<dbReference type="OrthoDB" id="9989112at2759"/>
<reference evidence="2" key="1">
    <citation type="submission" date="2022-07" db="EMBL/GenBank/DDBJ databases">
        <title>Phylogenomic reconstructions and comparative analyses of Kickxellomycotina fungi.</title>
        <authorList>
            <person name="Reynolds N.K."/>
            <person name="Stajich J.E."/>
            <person name="Barry K."/>
            <person name="Grigoriev I.V."/>
            <person name="Crous P."/>
            <person name="Smith M.E."/>
        </authorList>
    </citation>
    <scope>NUCLEOTIDE SEQUENCE</scope>
    <source>
        <strain evidence="2">IMI 214461</strain>
    </source>
</reference>
<feature type="non-terminal residue" evidence="2">
    <location>
        <position position="1"/>
    </location>
</feature>
<dbReference type="CDD" id="cd00154">
    <property type="entry name" value="Rab"/>
    <property type="match status" value="1"/>
</dbReference>
<dbReference type="InterPro" id="IPR027417">
    <property type="entry name" value="P-loop_NTPase"/>
</dbReference>
<protein>
    <submittedName>
        <fullName evidence="2">Ras- protein Rab-14</fullName>
    </submittedName>
</protein>
<comment type="caution">
    <text evidence="2">The sequence shown here is derived from an EMBL/GenBank/DDBJ whole genome shotgun (WGS) entry which is preliminary data.</text>
</comment>
<dbReference type="FunFam" id="3.40.50.300:FF:001447">
    <property type="entry name" value="Ras-related protein Rab-1B"/>
    <property type="match status" value="1"/>
</dbReference>
<proteinExistence type="inferred from homology"/>
<dbReference type="PANTHER" id="PTHR47979">
    <property type="entry name" value="DRAB11-RELATED"/>
    <property type="match status" value="1"/>
</dbReference>
<dbReference type="InterPro" id="IPR001806">
    <property type="entry name" value="Small_GTPase"/>
</dbReference>
<evidence type="ECO:0000313" key="3">
    <source>
        <dbReference type="Proteomes" id="UP001150907"/>
    </source>
</evidence>
<evidence type="ECO:0000256" key="1">
    <source>
        <dbReference type="ARBA" id="ARBA00006270"/>
    </source>
</evidence>